<proteinExistence type="predicted"/>
<sequence>MYNILLNTIIKILNFKRVGNLINMLYHSSTVDSINDILVHGFQKVISWPGNINFLYVNRKTNYLGNFGIGTYAFLDNYKIAEIFMEDELKDSHNKEFKTIQFDFVQYPLELTL</sequence>
<protein>
    <submittedName>
        <fullName evidence="1">Uncharacterized protein</fullName>
    </submittedName>
</protein>
<comment type="caution">
    <text evidence="1">The sequence shown here is derived from an EMBL/GenBank/DDBJ whole genome shotgun (WGS) entry which is preliminary data.</text>
</comment>
<dbReference type="Proteomes" id="UP000518316">
    <property type="component" value="Unassembled WGS sequence"/>
</dbReference>
<evidence type="ECO:0000313" key="2">
    <source>
        <dbReference type="Proteomes" id="UP000518316"/>
    </source>
</evidence>
<reference evidence="1 2" key="1">
    <citation type="submission" date="2020-07" db="EMBL/GenBank/DDBJ databases">
        <title>Description of Limosilactobacillus balticus sp. nov., Limosilactobacillus agrestis sp. nov., Limosilactobacillus albertensis sp. nov., Limosilactobacillus rudii sp. nov., Limosilactobacillus fastidiosus sp. nov., five novel Limosilactobacillus species isolated from the vertebrate gastrointestinal tract, and proposal of 6 subspecies of Limosilactobacillus reuteri adapted to the gastrointestinal tract of specific vertebrate hosts.</title>
        <authorList>
            <person name="Li F."/>
            <person name="Cheng C."/>
            <person name="Zheng J."/>
            <person name="Quevedo R.M."/>
            <person name="Li J."/>
            <person name="Roos S."/>
            <person name="Gaenzle M.G."/>
            <person name="Walter J."/>
        </authorList>
    </citation>
    <scope>NUCLEOTIDE SEQUENCE [LARGE SCALE GENOMIC DNA]</scope>
    <source>
        <strain evidence="1 2">RRLNB_1_1</strain>
    </source>
</reference>
<keyword evidence="2" id="KW-1185">Reference proteome</keyword>
<dbReference type="AlphaFoldDB" id="A0A7W3TRS7"/>
<evidence type="ECO:0000313" key="1">
    <source>
        <dbReference type="EMBL" id="MBB1069406.1"/>
    </source>
</evidence>
<dbReference type="EMBL" id="JACIVC010000054">
    <property type="protein sequence ID" value="MBB1069406.1"/>
    <property type="molecule type" value="Genomic_DNA"/>
</dbReference>
<name>A0A7W3TRS7_9LACO</name>
<accession>A0A7W3TRS7</accession>
<organism evidence="1 2">
    <name type="scientific">Limosilactobacillus albertensis</name>
    <dbReference type="NCBI Taxonomy" id="2759752"/>
    <lineage>
        <taxon>Bacteria</taxon>
        <taxon>Bacillati</taxon>
        <taxon>Bacillota</taxon>
        <taxon>Bacilli</taxon>
        <taxon>Lactobacillales</taxon>
        <taxon>Lactobacillaceae</taxon>
        <taxon>Limosilactobacillus</taxon>
    </lineage>
</organism>
<gene>
    <name evidence="1" type="ORF">H5S40_04465</name>
</gene>
<dbReference type="RefSeq" id="WP_182598021.1">
    <property type="nucleotide sequence ID" value="NZ_JACIVC010000054.1"/>
</dbReference>